<evidence type="ECO:0000313" key="2">
    <source>
        <dbReference type="Proteomes" id="UP000480185"/>
    </source>
</evidence>
<comment type="caution">
    <text evidence="1">The sequence shown here is derived from an EMBL/GenBank/DDBJ whole genome shotgun (WGS) entry which is preliminary data.</text>
</comment>
<dbReference type="EMBL" id="WJNH01000004">
    <property type="protein sequence ID" value="MRG86318.1"/>
    <property type="molecule type" value="Genomic_DNA"/>
</dbReference>
<dbReference type="Proteomes" id="UP000480185">
    <property type="component" value="Unassembled WGS sequence"/>
</dbReference>
<protein>
    <submittedName>
        <fullName evidence="1">Uncharacterized protein</fullName>
    </submittedName>
</protein>
<name>A0A6G1X677_9BACI</name>
<accession>A0A6G1X677</accession>
<dbReference type="OrthoDB" id="2942659at2"/>
<reference evidence="1 2" key="1">
    <citation type="submission" date="2019-11" db="EMBL/GenBank/DDBJ databases">
        <authorList>
            <person name="Li J."/>
        </authorList>
    </citation>
    <scope>NUCLEOTIDE SEQUENCE [LARGE SCALE GENOMIC DNA]</scope>
    <source>
        <strain evidence="1 2">J4</strain>
    </source>
</reference>
<dbReference type="AlphaFoldDB" id="A0A6G1X677"/>
<keyword evidence="2" id="KW-1185">Reference proteome</keyword>
<dbReference type="RefSeq" id="WP_153728231.1">
    <property type="nucleotide sequence ID" value="NZ_WJNH01000004.1"/>
</dbReference>
<sequence>MELTQAMAYTTIAMKKLGYSKREIESITNTMLDEYKHYDDSEVEGIADEILFNDEQS</sequence>
<gene>
    <name evidence="1" type="ORF">GH754_08250</name>
</gene>
<organism evidence="1 2">
    <name type="scientific">Salinibacillus xinjiangensis</name>
    <dbReference type="NCBI Taxonomy" id="1229268"/>
    <lineage>
        <taxon>Bacteria</taxon>
        <taxon>Bacillati</taxon>
        <taxon>Bacillota</taxon>
        <taxon>Bacilli</taxon>
        <taxon>Bacillales</taxon>
        <taxon>Bacillaceae</taxon>
        <taxon>Salinibacillus</taxon>
    </lineage>
</organism>
<evidence type="ECO:0000313" key="1">
    <source>
        <dbReference type="EMBL" id="MRG86318.1"/>
    </source>
</evidence>
<proteinExistence type="predicted"/>